<gene>
    <name evidence="2" type="ORF">ADUPG1_000514</name>
</gene>
<organism evidence="2 3">
    <name type="scientific">Aduncisulcus paluster</name>
    <dbReference type="NCBI Taxonomy" id="2918883"/>
    <lineage>
        <taxon>Eukaryota</taxon>
        <taxon>Metamonada</taxon>
        <taxon>Carpediemonas-like organisms</taxon>
        <taxon>Aduncisulcus</taxon>
    </lineage>
</organism>
<comment type="caution">
    <text evidence="2">The sequence shown here is derived from an EMBL/GenBank/DDBJ whole genome shotgun (WGS) entry which is preliminary data.</text>
</comment>
<feature type="compositionally biased region" description="Low complexity" evidence="1">
    <location>
        <begin position="281"/>
        <end position="290"/>
    </location>
</feature>
<name>A0ABQ5KAL4_9EUKA</name>
<protein>
    <submittedName>
        <fullName evidence="2">Uncharacterized protein</fullName>
    </submittedName>
</protein>
<feature type="region of interest" description="Disordered" evidence="1">
    <location>
        <begin position="278"/>
        <end position="312"/>
    </location>
</feature>
<dbReference type="EMBL" id="BQXS01000190">
    <property type="protein sequence ID" value="GKT28220.1"/>
    <property type="molecule type" value="Genomic_DNA"/>
</dbReference>
<keyword evidence="3" id="KW-1185">Reference proteome</keyword>
<dbReference type="Proteomes" id="UP001057375">
    <property type="component" value="Unassembled WGS sequence"/>
</dbReference>
<evidence type="ECO:0000313" key="2">
    <source>
        <dbReference type="EMBL" id="GKT28220.1"/>
    </source>
</evidence>
<sequence>MSMIKLLETTLENAKKVEKQKTIDKLLVEKEKYESCIELKLERVQQLQKLYNHECRMLIEACEDSSGSSGLEGLECDLKQSEKLKHSMQMNCFARLASIFYICPGSTRKPEWWTGTVISYDDVISTTSGASLPTDKYSFDNFQALGASICDKTPRYCGRVPHYPGVLLLSHDNVEESNAAIYFAAKLIMYTASYLSIPLPHDILLCGNRSFISDSMGCWYPLFILKGESKVSLSSDGSSLRSAVSPYEEVNPKATSSSDGKSDSSRVIMDSFSRFAHHPHSSIPTSSTHSSHSRSHSSHSVHSGSDAGYTRKKDGKGLHSFSIPLSSMGLLLLSRNLDTIMIQRHLETRAYDGIIGALGRLFMCDLLMAKGV</sequence>
<evidence type="ECO:0000313" key="3">
    <source>
        <dbReference type="Proteomes" id="UP001057375"/>
    </source>
</evidence>
<reference evidence="2" key="1">
    <citation type="submission" date="2022-03" db="EMBL/GenBank/DDBJ databases">
        <title>Draft genome sequence of Aduncisulcus paluster, a free-living microaerophilic Fornicata.</title>
        <authorList>
            <person name="Yuyama I."/>
            <person name="Kume K."/>
            <person name="Tamura T."/>
            <person name="Inagaki Y."/>
            <person name="Hashimoto T."/>
        </authorList>
    </citation>
    <scope>NUCLEOTIDE SEQUENCE</scope>
    <source>
        <strain evidence="2">NY0171</strain>
    </source>
</reference>
<accession>A0ABQ5KAL4</accession>
<proteinExistence type="predicted"/>
<evidence type="ECO:0000256" key="1">
    <source>
        <dbReference type="SAM" id="MobiDB-lite"/>
    </source>
</evidence>
<feature type="region of interest" description="Disordered" evidence="1">
    <location>
        <begin position="244"/>
        <end position="265"/>
    </location>
</feature>